<evidence type="ECO:0000256" key="5">
    <source>
        <dbReference type="ARBA" id="ARBA00023163"/>
    </source>
</evidence>
<proteinExistence type="inferred from homology"/>
<evidence type="ECO:0000256" key="6">
    <source>
        <dbReference type="ARBA" id="ARBA00023242"/>
    </source>
</evidence>
<dbReference type="InterPro" id="IPR019313">
    <property type="entry name" value="Mediator_Med17"/>
</dbReference>
<keyword evidence="8" id="KW-0010">Activator</keyword>
<dbReference type="PANTHER" id="PTHR13114:SF7">
    <property type="entry name" value="MEDIATOR OF RNA POLYMERASE II TRANSCRIPTION SUBUNIT 17"/>
    <property type="match status" value="1"/>
</dbReference>
<dbReference type="Pfam" id="PF10156">
    <property type="entry name" value="Med17"/>
    <property type="match status" value="1"/>
</dbReference>
<dbReference type="OrthoDB" id="10251234at2759"/>
<dbReference type="STRING" id="436010.A0A166VRW8"/>
<reference evidence="9 10" key="1">
    <citation type="journal article" date="2016" name="Mol. Biol. Evol.">
        <title>Comparative Genomics of Early-Diverging Mushroom-Forming Fungi Provides Insights into the Origins of Lignocellulose Decay Capabilities.</title>
        <authorList>
            <person name="Nagy L.G."/>
            <person name="Riley R."/>
            <person name="Tritt A."/>
            <person name="Adam C."/>
            <person name="Daum C."/>
            <person name="Floudas D."/>
            <person name="Sun H."/>
            <person name="Yadav J.S."/>
            <person name="Pangilinan J."/>
            <person name="Larsson K.H."/>
            <person name="Matsuura K."/>
            <person name="Barry K."/>
            <person name="Labutti K."/>
            <person name="Kuo R."/>
            <person name="Ohm R.A."/>
            <person name="Bhattacharya S.S."/>
            <person name="Shirouzu T."/>
            <person name="Yoshinaga Y."/>
            <person name="Martin F.M."/>
            <person name="Grigoriev I.V."/>
            <person name="Hibbett D.S."/>
        </authorList>
    </citation>
    <scope>NUCLEOTIDE SEQUENCE [LARGE SCALE GENOMIC DNA]</scope>
    <source>
        <strain evidence="9 10">CBS 109695</strain>
    </source>
</reference>
<name>A0A166VRW8_9AGAM</name>
<organism evidence="9 10">
    <name type="scientific">Athelia psychrophila</name>
    <dbReference type="NCBI Taxonomy" id="1759441"/>
    <lineage>
        <taxon>Eukaryota</taxon>
        <taxon>Fungi</taxon>
        <taxon>Dikarya</taxon>
        <taxon>Basidiomycota</taxon>
        <taxon>Agaricomycotina</taxon>
        <taxon>Agaricomycetes</taxon>
        <taxon>Agaricomycetidae</taxon>
        <taxon>Atheliales</taxon>
        <taxon>Atheliaceae</taxon>
        <taxon>Athelia</taxon>
    </lineage>
</organism>
<dbReference type="AlphaFoldDB" id="A0A166VRW8"/>
<keyword evidence="5 8" id="KW-0804">Transcription</keyword>
<keyword evidence="4 8" id="KW-0805">Transcription regulation</keyword>
<gene>
    <name evidence="8" type="primary">MED17</name>
    <name evidence="9" type="ORF">FIBSPDRAFT_1036611</name>
</gene>
<dbReference type="Proteomes" id="UP000076532">
    <property type="component" value="Unassembled WGS sequence"/>
</dbReference>
<sequence length="642" mass="71091">MQSVPDEPEWKQLKLSLERPYKNDNGDHIPVLLDITPDGPIYEEKEDPSKVLSEKLRRIFSERGVDFFDKFQGDLVSEGAPTDAQASQDADAAATGDIAEDVHQHAMTPEELYKMRMEILPQLYTALGEMSHAKDLLTLLISSSTATQTLPTSSQPPSTLTATIVTKPPPIPSVEAFNAQLCVGGKDEALRKAADIFKSAAESMERGRIRGDKYWVDALKIRRSNWGLIPAPLPFGSATGKGADKTSKDFLISFGLEESPPQIRKRALGRMATYETESRSLIFPHRQRTRLRVSLRCLDSAGSWAFSYNTIVSADDGSLEGPLRAAQQEMVEQEIFSVLIREAGNLPTASSRVAERLIVIDAAQGTELRFELINEEDSLSLQTGNEANAAKCDLIASVLHVFLLRIHAHTKTHRLGTTGIMRVQIQGQPPRAPTNPPLLQPVIDLLQYEVFCKRVHTEVHKVVKALGVAGVPCSIRFNSAGENGNELVNLLEDSGTQKVGGEAVLRIDERHTLRLTFLSPSSLTAHLSQATLPLSSIPQLIQLLSDEVEQCLLNRFCEVGNDISDRVSGTWFVDIVNGRTVGRWEGCVLNFRVFFEEDFAIRCSAFRLDHGRGDKEALLETYGTEMNMSLLDWVQHTIQQTL</sequence>
<protein>
    <recommendedName>
        <fullName evidence="3 8">Mediator of RNA polymerase II transcription subunit 17</fullName>
    </recommendedName>
    <alternativeName>
        <fullName evidence="7 8">Mediator complex subunit 17</fullName>
    </alternativeName>
</protein>
<evidence type="ECO:0000256" key="7">
    <source>
        <dbReference type="ARBA" id="ARBA00032014"/>
    </source>
</evidence>
<dbReference type="GO" id="GO:0016592">
    <property type="term" value="C:mediator complex"/>
    <property type="evidence" value="ECO:0007669"/>
    <property type="project" value="InterPro"/>
</dbReference>
<evidence type="ECO:0000256" key="8">
    <source>
        <dbReference type="RuleBase" id="RU364140"/>
    </source>
</evidence>
<evidence type="ECO:0000313" key="10">
    <source>
        <dbReference type="Proteomes" id="UP000076532"/>
    </source>
</evidence>
<dbReference type="EMBL" id="KV417484">
    <property type="protein sequence ID" value="KZP33001.1"/>
    <property type="molecule type" value="Genomic_DNA"/>
</dbReference>
<keyword evidence="6 8" id="KW-0539">Nucleus</keyword>
<dbReference type="GO" id="GO:0003712">
    <property type="term" value="F:transcription coregulator activity"/>
    <property type="evidence" value="ECO:0007669"/>
    <property type="project" value="InterPro"/>
</dbReference>
<evidence type="ECO:0000256" key="3">
    <source>
        <dbReference type="ARBA" id="ARBA00019610"/>
    </source>
</evidence>
<dbReference type="PANTHER" id="PTHR13114">
    <property type="entry name" value="MEDIATOR OF RNA POLYMERASE II TRANSCRIPTION SUBUNIT 17"/>
    <property type="match status" value="1"/>
</dbReference>
<keyword evidence="10" id="KW-1185">Reference proteome</keyword>
<evidence type="ECO:0000256" key="4">
    <source>
        <dbReference type="ARBA" id="ARBA00023015"/>
    </source>
</evidence>
<dbReference type="GO" id="GO:0006357">
    <property type="term" value="P:regulation of transcription by RNA polymerase II"/>
    <property type="evidence" value="ECO:0007669"/>
    <property type="project" value="InterPro"/>
</dbReference>
<evidence type="ECO:0000256" key="2">
    <source>
        <dbReference type="ARBA" id="ARBA00005635"/>
    </source>
</evidence>
<accession>A0A166VRW8</accession>
<dbReference type="GO" id="GO:0070847">
    <property type="term" value="C:core mediator complex"/>
    <property type="evidence" value="ECO:0007669"/>
    <property type="project" value="TreeGrafter"/>
</dbReference>
<comment type="function">
    <text evidence="8">Component of the Mediator complex, a coactivator involved in the regulated transcription of nearly all RNA polymerase II-dependent genes. Mediator functions as a bridge to convey information from gene-specific regulatory proteins to the basal RNA polymerase II transcription machinery. Mediator is recruited to promoters by direct interactions with regulatory proteins and serves as a scaffold for the assembly of a functional preinitiation complex with RNA polymerase II and the general transcription factors.</text>
</comment>
<evidence type="ECO:0000313" key="9">
    <source>
        <dbReference type="EMBL" id="KZP33001.1"/>
    </source>
</evidence>
<comment type="subunit">
    <text evidence="8">Component of the Mediator complex.</text>
</comment>
<comment type="similarity">
    <text evidence="2 8">Belongs to the Mediator complex subunit 17 family.</text>
</comment>
<evidence type="ECO:0000256" key="1">
    <source>
        <dbReference type="ARBA" id="ARBA00004123"/>
    </source>
</evidence>
<comment type="subcellular location">
    <subcellularLocation>
        <location evidence="1 8">Nucleus</location>
    </subcellularLocation>
</comment>